<sequence length="229" mass="24911">MLLEARDVTRRYDVGAEIVTALSHVDFRVEPGEFVACVGPSGSGKSTLLNVLGLLDTPTEGSVLVDDVDTGTLSDAERTALRRETIGFIFQSFYLIPTLTARENVALPRLFVGSAAERNRRAVDLLTRFGLGDRTEHRPPQLSGGQQQRVAIARSLINEPGVLLADEPTGNLDQATGRQILREFQDITEEGVSVVAVTHDRLVTDHADRVVELVDGRLGASSRETQHVS</sequence>
<keyword evidence="6" id="KW-1185">Reference proteome</keyword>
<keyword evidence="1" id="KW-0813">Transport</keyword>
<dbReference type="InterPro" id="IPR017911">
    <property type="entry name" value="MacB-like_ATP-bd"/>
</dbReference>
<dbReference type="InterPro" id="IPR003593">
    <property type="entry name" value="AAA+_ATPase"/>
</dbReference>
<dbReference type="FunFam" id="3.40.50.300:FF:000032">
    <property type="entry name" value="Export ABC transporter ATP-binding protein"/>
    <property type="match status" value="1"/>
</dbReference>
<dbReference type="RefSeq" id="WP_103426350.1">
    <property type="nucleotide sequence ID" value="NZ_CP026309.1"/>
</dbReference>
<dbReference type="PROSITE" id="PS50893">
    <property type="entry name" value="ABC_TRANSPORTER_2"/>
    <property type="match status" value="1"/>
</dbReference>
<dbReference type="Gene3D" id="3.40.50.300">
    <property type="entry name" value="P-loop containing nucleotide triphosphate hydrolases"/>
    <property type="match status" value="1"/>
</dbReference>
<dbReference type="InterPro" id="IPR003439">
    <property type="entry name" value="ABC_transporter-like_ATP-bd"/>
</dbReference>
<name>A0A2I8VL65_9EURY</name>
<dbReference type="OrthoDB" id="302885at2157"/>
<dbReference type="SMART" id="SM00382">
    <property type="entry name" value="AAA"/>
    <property type="match status" value="1"/>
</dbReference>
<evidence type="ECO:0000256" key="3">
    <source>
        <dbReference type="ARBA" id="ARBA00022840"/>
    </source>
</evidence>
<dbReference type="InterPro" id="IPR027417">
    <property type="entry name" value="P-loop_NTPase"/>
</dbReference>
<dbReference type="GO" id="GO:0005886">
    <property type="term" value="C:plasma membrane"/>
    <property type="evidence" value="ECO:0007669"/>
    <property type="project" value="TreeGrafter"/>
</dbReference>
<dbReference type="GO" id="GO:0005524">
    <property type="term" value="F:ATP binding"/>
    <property type="evidence" value="ECO:0007669"/>
    <property type="project" value="UniProtKB-KW"/>
</dbReference>
<dbReference type="CDD" id="cd03255">
    <property type="entry name" value="ABC_MJ0796_LolCDE_FtsE"/>
    <property type="match status" value="1"/>
</dbReference>
<protein>
    <submittedName>
        <fullName evidence="5">ABC transporter ATP-binding protein</fullName>
    </submittedName>
</protein>
<dbReference type="GO" id="GO:0022857">
    <property type="term" value="F:transmembrane transporter activity"/>
    <property type="evidence" value="ECO:0007669"/>
    <property type="project" value="TreeGrafter"/>
</dbReference>
<proteinExistence type="predicted"/>
<evidence type="ECO:0000256" key="2">
    <source>
        <dbReference type="ARBA" id="ARBA00022741"/>
    </source>
</evidence>
<dbReference type="InterPro" id="IPR015854">
    <property type="entry name" value="ABC_transpr_LolD-like"/>
</dbReference>
<keyword evidence="3 5" id="KW-0067">ATP-binding</keyword>
<keyword evidence="2" id="KW-0547">Nucleotide-binding</keyword>
<dbReference type="InterPro" id="IPR017871">
    <property type="entry name" value="ABC_transporter-like_CS"/>
</dbReference>
<evidence type="ECO:0000259" key="4">
    <source>
        <dbReference type="PROSITE" id="PS50893"/>
    </source>
</evidence>
<dbReference type="EMBL" id="CP026309">
    <property type="protein sequence ID" value="AUV82661.1"/>
    <property type="molecule type" value="Genomic_DNA"/>
</dbReference>
<dbReference type="AlphaFoldDB" id="A0A2I8VL65"/>
<dbReference type="PANTHER" id="PTHR24220:SF86">
    <property type="entry name" value="ABC TRANSPORTER ABCH.1"/>
    <property type="match status" value="1"/>
</dbReference>
<evidence type="ECO:0000256" key="1">
    <source>
        <dbReference type="ARBA" id="ARBA00022448"/>
    </source>
</evidence>
<dbReference type="KEGG" id="srub:C2R22_14265"/>
<dbReference type="PANTHER" id="PTHR24220">
    <property type="entry name" value="IMPORT ATP-BINDING PROTEIN"/>
    <property type="match status" value="1"/>
</dbReference>
<dbReference type="PROSITE" id="PS00211">
    <property type="entry name" value="ABC_TRANSPORTER_1"/>
    <property type="match status" value="1"/>
</dbReference>
<dbReference type="Proteomes" id="UP000236584">
    <property type="component" value="Chromosome"/>
</dbReference>
<dbReference type="GO" id="GO:0016887">
    <property type="term" value="F:ATP hydrolysis activity"/>
    <property type="evidence" value="ECO:0007669"/>
    <property type="project" value="InterPro"/>
</dbReference>
<gene>
    <name evidence="5" type="ORF">C2R22_14265</name>
</gene>
<dbReference type="SUPFAM" id="SSF52540">
    <property type="entry name" value="P-loop containing nucleoside triphosphate hydrolases"/>
    <property type="match status" value="1"/>
</dbReference>
<evidence type="ECO:0000313" key="6">
    <source>
        <dbReference type="Proteomes" id="UP000236584"/>
    </source>
</evidence>
<organism evidence="5 6">
    <name type="scientific">Salinigranum rubrum</name>
    <dbReference type="NCBI Taxonomy" id="755307"/>
    <lineage>
        <taxon>Archaea</taxon>
        <taxon>Methanobacteriati</taxon>
        <taxon>Methanobacteriota</taxon>
        <taxon>Stenosarchaea group</taxon>
        <taxon>Halobacteria</taxon>
        <taxon>Halobacteriales</taxon>
        <taxon>Haloferacaceae</taxon>
        <taxon>Salinigranum</taxon>
    </lineage>
</organism>
<evidence type="ECO:0000313" key="5">
    <source>
        <dbReference type="EMBL" id="AUV82661.1"/>
    </source>
</evidence>
<dbReference type="GeneID" id="35593279"/>
<dbReference type="Pfam" id="PF00005">
    <property type="entry name" value="ABC_tran"/>
    <property type="match status" value="1"/>
</dbReference>
<feature type="domain" description="ABC transporter" evidence="4">
    <location>
        <begin position="3"/>
        <end position="228"/>
    </location>
</feature>
<accession>A0A2I8VL65</accession>
<dbReference type="GO" id="GO:0098796">
    <property type="term" value="C:membrane protein complex"/>
    <property type="evidence" value="ECO:0007669"/>
    <property type="project" value="UniProtKB-ARBA"/>
</dbReference>
<reference evidence="5 6" key="1">
    <citation type="submission" date="2018-01" db="EMBL/GenBank/DDBJ databases">
        <title>Complete genome sequence of Salinigranum rubrum GX10T, an extremely halophilic archaeon isolated from a marine solar saltern.</title>
        <authorList>
            <person name="Han S."/>
        </authorList>
    </citation>
    <scope>NUCLEOTIDE SEQUENCE [LARGE SCALE GENOMIC DNA]</scope>
    <source>
        <strain evidence="5 6">GX10</strain>
    </source>
</reference>